<evidence type="ECO:0000313" key="2">
    <source>
        <dbReference type="Proteomes" id="UP000014605"/>
    </source>
</evidence>
<dbReference type="GeneID" id="301461029"/>
<dbReference type="HOGENOM" id="CLU_109730_1_0_12"/>
<dbReference type="InterPro" id="IPR013078">
    <property type="entry name" value="His_Pase_superF_clade-1"/>
</dbReference>
<accession>S3LBU1</accession>
<reference evidence="1 2" key="1">
    <citation type="submission" date="2013-04" db="EMBL/GenBank/DDBJ databases">
        <title>The Genome Sequence of Treponema vincentii F0403.</title>
        <authorList>
            <consortium name="The Broad Institute Genomics Platform"/>
            <person name="Earl A."/>
            <person name="Ward D."/>
            <person name="Feldgarden M."/>
            <person name="Gevers D."/>
            <person name="Leonetti C."/>
            <person name="Izard J."/>
            <person name="Walker B."/>
            <person name="Young S."/>
            <person name="Zeng Q."/>
            <person name="Gargeya S."/>
            <person name="Fitzgerald M."/>
            <person name="Haas B."/>
            <person name="Abouelleil A."/>
            <person name="Allen A.W."/>
            <person name="Alvarado L."/>
            <person name="Arachchi H.M."/>
            <person name="Berlin A.M."/>
            <person name="Chapman S.B."/>
            <person name="Gainer-Dewar J."/>
            <person name="Goldberg J."/>
            <person name="Griggs A."/>
            <person name="Gujja S."/>
            <person name="Hansen M."/>
            <person name="Howarth C."/>
            <person name="Imamovic A."/>
            <person name="Ireland A."/>
            <person name="Larimer J."/>
            <person name="McCowan C."/>
            <person name="Murphy C."/>
            <person name="Pearson M."/>
            <person name="Poon T.W."/>
            <person name="Priest M."/>
            <person name="Roberts A."/>
            <person name="Saif S."/>
            <person name="Shea T."/>
            <person name="Sisk P."/>
            <person name="Sykes S."/>
            <person name="Wortman J."/>
            <person name="Nusbaum C."/>
            <person name="Birren B."/>
        </authorList>
    </citation>
    <scope>NUCLEOTIDE SEQUENCE [LARGE SCALE GENOMIC DNA]</scope>
    <source>
        <strain evidence="1 2">F0403</strain>
    </source>
</reference>
<dbReference type="Pfam" id="PF00300">
    <property type="entry name" value="His_Phos_1"/>
    <property type="match status" value="1"/>
</dbReference>
<evidence type="ECO:0000313" key="1">
    <source>
        <dbReference type="EMBL" id="EPF47031.1"/>
    </source>
</evidence>
<dbReference type="SUPFAM" id="SSF53254">
    <property type="entry name" value="Phosphoglycerate mutase-like"/>
    <property type="match status" value="1"/>
</dbReference>
<organism evidence="1 2">
    <name type="scientific">Treponema vincentii F0403</name>
    <dbReference type="NCBI Taxonomy" id="1125702"/>
    <lineage>
        <taxon>Bacteria</taxon>
        <taxon>Pseudomonadati</taxon>
        <taxon>Spirochaetota</taxon>
        <taxon>Spirochaetia</taxon>
        <taxon>Spirochaetales</taxon>
        <taxon>Treponemataceae</taxon>
        <taxon>Treponema</taxon>
    </lineage>
</organism>
<dbReference type="InterPro" id="IPR029033">
    <property type="entry name" value="His_PPase_superfam"/>
</dbReference>
<dbReference type="Gene3D" id="3.40.50.1240">
    <property type="entry name" value="Phosphoglycerate mutase-like"/>
    <property type="match status" value="1"/>
</dbReference>
<keyword evidence="2" id="KW-1185">Reference proteome</keyword>
<evidence type="ECO:0008006" key="3">
    <source>
        <dbReference type="Google" id="ProtNLM"/>
    </source>
</evidence>
<gene>
    <name evidence="1" type="ORF">HMPREF1222_00848</name>
</gene>
<dbReference type="Proteomes" id="UP000014605">
    <property type="component" value="Unassembled WGS sequence"/>
</dbReference>
<dbReference type="RefSeq" id="WP_016518353.1">
    <property type="nucleotide sequence ID" value="NZ_KE332512.1"/>
</dbReference>
<name>S3LBU1_9SPIR</name>
<comment type="caution">
    <text evidence="1">The sequence shown here is derived from an EMBL/GenBank/DDBJ whole genome shotgun (WGS) entry which is preliminary data.</text>
</comment>
<proteinExistence type="predicted"/>
<dbReference type="PATRIC" id="fig|1125702.3.peg.883"/>
<dbReference type="EMBL" id="ATFC01000007">
    <property type="protein sequence ID" value="EPF47031.1"/>
    <property type="molecule type" value="Genomic_DNA"/>
</dbReference>
<dbReference type="CDD" id="cd07067">
    <property type="entry name" value="HP_PGM_like"/>
    <property type="match status" value="1"/>
</dbReference>
<sequence>MLILIRHAHVLFNWEKKYTAEGFAQAQAEYDEAPIEQINDSQLRSIRDELPEYFELYTSTLKRSIDTAVLLFPDKTPMRLPELSEIPIYPYRDSDKPLSLWRWLFWGRMQWFCNNPRQERTKRMVEHEVEALISLIENKNTVIVGHGFQMRTMLSILARRYPVQKPIHIKNLDIVKCFVYEKQ</sequence>
<protein>
    <recommendedName>
        <fullName evidence="3">Phosphoglycerate mutase</fullName>
    </recommendedName>
</protein>
<dbReference type="AlphaFoldDB" id="S3LBU1"/>